<evidence type="ECO:0000313" key="10">
    <source>
        <dbReference type="EMBL" id="GAX56612.1"/>
    </source>
</evidence>
<gene>
    <name evidence="10" type="primary">yvaC</name>
    <name evidence="10" type="ORF">SO3561_08180</name>
</gene>
<evidence type="ECO:0000256" key="1">
    <source>
        <dbReference type="ARBA" id="ARBA00004651"/>
    </source>
</evidence>
<dbReference type="STRING" id="1963.AQJ27_35905"/>
<protein>
    <submittedName>
        <fullName evidence="10">Putative membrane protein YvaC</fullName>
    </submittedName>
</protein>
<evidence type="ECO:0000256" key="4">
    <source>
        <dbReference type="ARBA" id="ARBA00022989"/>
    </source>
</evidence>
<feature type="region of interest" description="Disordered" evidence="7">
    <location>
        <begin position="293"/>
        <end position="335"/>
    </location>
</feature>
<feature type="transmembrane region" description="Helical" evidence="8">
    <location>
        <begin position="106"/>
        <end position="127"/>
    </location>
</feature>
<feature type="transmembrane region" description="Helical" evidence="8">
    <location>
        <begin position="134"/>
        <end position="152"/>
    </location>
</feature>
<feature type="transmembrane region" description="Helical" evidence="8">
    <location>
        <begin position="447"/>
        <end position="466"/>
    </location>
</feature>
<evidence type="ECO:0000256" key="8">
    <source>
        <dbReference type="SAM" id="Phobius"/>
    </source>
</evidence>
<dbReference type="InterPro" id="IPR049453">
    <property type="entry name" value="Memb_transporter_dom"/>
</dbReference>
<feature type="domain" description="Integral membrane bound transporter" evidence="9">
    <location>
        <begin position="365"/>
        <end position="491"/>
    </location>
</feature>
<feature type="compositionally biased region" description="Low complexity" evidence="7">
    <location>
        <begin position="301"/>
        <end position="317"/>
    </location>
</feature>
<comment type="subcellular location">
    <subcellularLocation>
        <location evidence="1">Cell membrane</location>
        <topology evidence="1">Multi-pass membrane protein</topology>
    </subcellularLocation>
</comment>
<evidence type="ECO:0000256" key="6">
    <source>
        <dbReference type="ARBA" id="ARBA00043993"/>
    </source>
</evidence>
<feature type="transmembrane region" description="Helical" evidence="8">
    <location>
        <begin position="478"/>
        <end position="496"/>
    </location>
</feature>
<feature type="transmembrane region" description="Helical" evidence="8">
    <location>
        <begin position="409"/>
        <end position="435"/>
    </location>
</feature>
<evidence type="ECO:0000259" key="9">
    <source>
        <dbReference type="Pfam" id="PF13515"/>
    </source>
</evidence>
<keyword evidence="11" id="KW-1185">Reference proteome</keyword>
<evidence type="ECO:0000256" key="5">
    <source>
        <dbReference type="ARBA" id="ARBA00023136"/>
    </source>
</evidence>
<feature type="transmembrane region" description="Helical" evidence="8">
    <location>
        <begin position="78"/>
        <end position="100"/>
    </location>
</feature>
<evidence type="ECO:0000256" key="2">
    <source>
        <dbReference type="ARBA" id="ARBA00022475"/>
    </source>
</evidence>
<dbReference type="PANTHER" id="PTHR30509:SF9">
    <property type="entry name" value="MULTIDRUG RESISTANCE PROTEIN MDTO"/>
    <property type="match status" value="1"/>
</dbReference>
<organism evidence="10 11">
    <name type="scientific">Streptomyces olivochromogenes</name>
    <dbReference type="NCBI Taxonomy" id="1963"/>
    <lineage>
        <taxon>Bacteria</taxon>
        <taxon>Bacillati</taxon>
        <taxon>Actinomycetota</taxon>
        <taxon>Actinomycetes</taxon>
        <taxon>Kitasatosporales</taxon>
        <taxon>Streptomycetaceae</taxon>
        <taxon>Streptomyces</taxon>
    </lineage>
</organism>
<feature type="transmembrane region" description="Helical" evidence="8">
    <location>
        <begin position="365"/>
        <end position="389"/>
    </location>
</feature>
<keyword evidence="5 8" id="KW-0472">Membrane</keyword>
<evidence type="ECO:0000313" key="11">
    <source>
        <dbReference type="Proteomes" id="UP000217446"/>
    </source>
</evidence>
<evidence type="ECO:0000256" key="7">
    <source>
        <dbReference type="SAM" id="MobiDB-lite"/>
    </source>
</evidence>
<dbReference type="RefSeq" id="WP_067378096.1">
    <property type="nucleotide sequence ID" value="NZ_BDQI01000027.1"/>
</dbReference>
<dbReference type="Pfam" id="PF13515">
    <property type="entry name" value="FUSC_2"/>
    <property type="match status" value="1"/>
</dbReference>
<proteinExistence type="inferred from homology"/>
<feature type="transmembrane region" description="Helical" evidence="8">
    <location>
        <begin position="21"/>
        <end position="41"/>
    </location>
</feature>
<dbReference type="AlphaFoldDB" id="A0A250VRF8"/>
<evidence type="ECO:0000256" key="3">
    <source>
        <dbReference type="ARBA" id="ARBA00022692"/>
    </source>
</evidence>
<dbReference type="Proteomes" id="UP000217446">
    <property type="component" value="Unassembled WGS sequence"/>
</dbReference>
<accession>A0A250VRF8</accession>
<keyword evidence="2" id="KW-1003">Cell membrane</keyword>
<keyword evidence="4 8" id="KW-1133">Transmembrane helix</keyword>
<dbReference type="PANTHER" id="PTHR30509">
    <property type="entry name" value="P-HYDROXYBENZOIC ACID EFFLUX PUMP SUBUNIT-RELATED"/>
    <property type="match status" value="1"/>
</dbReference>
<name>A0A250VRF8_STROL</name>
<feature type="transmembrane region" description="Helical" evidence="8">
    <location>
        <begin position="164"/>
        <end position="182"/>
    </location>
</feature>
<sequence length="583" mass="60061">MSRHHRTHVTRVLSPRGALTLHAVDGALLFALRAALAMALPAVPLVLSGRTALAVFPMLGAFTTTFGRNLPYRRRARVLAVASVAMTMCVGLGATLAALIDPQAGGLGAAVVIAAMAVTAGLAKFLCDATRLSGLGAVLMLFSFAVAANGPADGLTDVLTQTGLAATGAATAWALALVGWVVHPDRPQRLAVAVALRELADLLEPGGGADGTGHTRHRATAAVLRAYQSLGLSPLTTDQRRGERSGTCVFLTDLAWSLLITSARRPTPDAPTARYLRVQARYLTVRYRRPPSPLPHPMFPSAPSALSAPSCPSAPSADTATGHPDEAGPAARRAAELTVGSGAGSPGHVAVLVVPAFRMALGTGLAGGLAAFLSFGHGYWAALSAAAVLHSVNVRSTLERALQRTLGTAAGLLIAFGVLATHPAPTALVALIVVFEFLMEYTVARNYGLGVVFLTPLALLMSDLASPAPVGTLVHDRTLGSVLGILIGLACALLVVHGRPAARVERALTACDEASEHAESALGDSAAVPHPAVQTQLAVAVVELREADDAAAGELYAADVDPARLAAAEQRAYVLLERLHRTT</sequence>
<comment type="caution">
    <text evidence="10">The sequence shown here is derived from an EMBL/GenBank/DDBJ whole genome shotgun (WGS) entry which is preliminary data.</text>
</comment>
<keyword evidence="3 8" id="KW-0812">Transmembrane</keyword>
<comment type="similarity">
    <text evidence="6">Belongs to the YccS/YhfK family.</text>
</comment>
<dbReference type="EMBL" id="BDQI01000027">
    <property type="protein sequence ID" value="GAX56612.1"/>
    <property type="molecule type" value="Genomic_DNA"/>
</dbReference>
<feature type="transmembrane region" description="Helical" evidence="8">
    <location>
        <begin position="47"/>
        <end position="66"/>
    </location>
</feature>
<dbReference type="GO" id="GO:0005886">
    <property type="term" value="C:plasma membrane"/>
    <property type="evidence" value="ECO:0007669"/>
    <property type="project" value="UniProtKB-SubCell"/>
</dbReference>
<reference evidence="11" key="1">
    <citation type="submission" date="2017-05" db="EMBL/GenBank/DDBJ databases">
        <title>Streptomyces olivochromogenes NBRC 3561 whole genome shotgun sequence.</title>
        <authorList>
            <person name="Dohra H."/>
            <person name="Kodani S."/>
        </authorList>
    </citation>
    <scope>NUCLEOTIDE SEQUENCE [LARGE SCALE GENOMIC DNA]</scope>
    <source>
        <strain evidence="11">NBRC 3561</strain>
    </source>
</reference>